<keyword evidence="4" id="KW-0573">Peptidoglycan synthesis</keyword>
<dbReference type="InterPro" id="IPR050644">
    <property type="entry name" value="PG_Glycine_Bridge_Synth"/>
</dbReference>
<evidence type="ECO:0000256" key="2">
    <source>
        <dbReference type="ARBA" id="ARBA00022679"/>
    </source>
</evidence>
<evidence type="ECO:0000313" key="9">
    <source>
        <dbReference type="Proteomes" id="UP000662111"/>
    </source>
</evidence>
<comment type="caution">
    <text evidence="8">The sequence shown here is derived from an EMBL/GenBank/DDBJ whole genome shotgun (WGS) entry which is preliminary data.</text>
</comment>
<dbReference type="EMBL" id="BMLB01000001">
    <property type="protein sequence ID" value="GGK58250.1"/>
    <property type="molecule type" value="Genomic_DNA"/>
</dbReference>
<dbReference type="Gene3D" id="3.40.630.30">
    <property type="match status" value="2"/>
</dbReference>
<evidence type="ECO:0000256" key="5">
    <source>
        <dbReference type="ARBA" id="ARBA00023315"/>
    </source>
</evidence>
<sequence>MTLREATPDERSSWDDLVWGNPGGPELYQLDSYAQIKAPVWRARHLVHEHDGRPAVHALYLYRAVPPFGELWYCPMGPRVADADHARACFEDLRATGIGTPFAVVLEPSVPAEGPQDREQLIASVPGMREHPDLQQGQHTVLVDLRPDEEEILASFRQRARRHIRKTDEAVVEHRTDEEAFATMWTLYAETMERAGVERRSQDYHQGIWRRYVDAGQGHFVLARPREGGDVEAGAFVIHRGELGYYKDGGSLRTRDSNGLQYRVQWEAMRWCKQHGASTYDMYGAPPSWAAEDESHKLHPLVQFKTAFGPITDQVGTMQLVLKPRVFRVWDRVGMPVYRRLTARANPLFY</sequence>
<proteinExistence type="inferred from homology"/>
<feature type="domain" description="BioF2-like acetyltransferase" evidence="7">
    <location>
        <begin position="155"/>
        <end position="285"/>
    </location>
</feature>
<keyword evidence="3" id="KW-0133">Cell shape</keyword>
<evidence type="ECO:0000259" key="7">
    <source>
        <dbReference type="Pfam" id="PF13480"/>
    </source>
</evidence>
<dbReference type="RefSeq" id="WP_022920900.1">
    <property type="nucleotide sequence ID" value="NZ_BMLB01000001.1"/>
</dbReference>
<protein>
    <recommendedName>
        <fullName evidence="7">BioF2-like acetyltransferase domain-containing protein</fullName>
    </recommendedName>
</protein>
<dbReference type="PANTHER" id="PTHR36174:SF1">
    <property type="entry name" value="LIPID II:GLYCINE GLYCYLTRANSFERASE"/>
    <property type="match status" value="1"/>
</dbReference>
<dbReference type="InterPro" id="IPR038740">
    <property type="entry name" value="BioF2-like_GNAT_dom"/>
</dbReference>
<gene>
    <name evidence="8" type="ORF">GCM10011509_03350</name>
</gene>
<keyword evidence="9" id="KW-1185">Reference proteome</keyword>
<keyword evidence="5" id="KW-0012">Acyltransferase</keyword>
<keyword evidence="2" id="KW-0808">Transferase</keyword>
<evidence type="ECO:0000256" key="1">
    <source>
        <dbReference type="ARBA" id="ARBA00009943"/>
    </source>
</evidence>
<evidence type="ECO:0000256" key="4">
    <source>
        <dbReference type="ARBA" id="ARBA00022984"/>
    </source>
</evidence>
<name>A0ABQ2F499_9MICO</name>
<dbReference type="PANTHER" id="PTHR36174">
    <property type="entry name" value="LIPID II:GLYCINE GLYCYLTRANSFERASE"/>
    <property type="match status" value="1"/>
</dbReference>
<evidence type="ECO:0000256" key="6">
    <source>
        <dbReference type="ARBA" id="ARBA00023316"/>
    </source>
</evidence>
<comment type="similarity">
    <text evidence="1">Belongs to the FemABX family.</text>
</comment>
<dbReference type="Proteomes" id="UP000662111">
    <property type="component" value="Unassembled WGS sequence"/>
</dbReference>
<accession>A0ABQ2F499</accession>
<organism evidence="8 9">
    <name type="scientific">Ornithinimicrobium pekingense</name>
    <dbReference type="NCBI Taxonomy" id="384677"/>
    <lineage>
        <taxon>Bacteria</taxon>
        <taxon>Bacillati</taxon>
        <taxon>Actinomycetota</taxon>
        <taxon>Actinomycetes</taxon>
        <taxon>Micrococcales</taxon>
        <taxon>Ornithinimicrobiaceae</taxon>
        <taxon>Ornithinimicrobium</taxon>
    </lineage>
</organism>
<dbReference type="PROSITE" id="PS51191">
    <property type="entry name" value="FEMABX"/>
    <property type="match status" value="1"/>
</dbReference>
<dbReference type="InterPro" id="IPR016181">
    <property type="entry name" value="Acyl_CoA_acyltransferase"/>
</dbReference>
<dbReference type="SUPFAM" id="SSF55729">
    <property type="entry name" value="Acyl-CoA N-acyltransferases (Nat)"/>
    <property type="match status" value="2"/>
</dbReference>
<reference evidence="9" key="1">
    <citation type="journal article" date="2019" name="Int. J. Syst. Evol. Microbiol.">
        <title>The Global Catalogue of Microorganisms (GCM) 10K type strain sequencing project: providing services to taxonomists for standard genome sequencing and annotation.</title>
        <authorList>
            <consortium name="The Broad Institute Genomics Platform"/>
            <consortium name="The Broad Institute Genome Sequencing Center for Infectious Disease"/>
            <person name="Wu L."/>
            <person name="Ma J."/>
        </authorList>
    </citation>
    <scope>NUCLEOTIDE SEQUENCE [LARGE SCALE GENOMIC DNA]</scope>
    <source>
        <strain evidence="9">CGMCC 1.5362</strain>
    </source>
</reference>
<evidence type="ECO:0000313" key="8">
    <source>
        <dbReference type="EMBL" id="GGK58250.1"/>
    </source>
</evidence>
<dbReference type="InterPro" id="IPR003447">
    <property type="entry name" value="FEMABX"/>
</dbReference>
<evidence type="ECO:0000256" key="3">
    <source>
        <dbReference type="ARBA" id="ARBA00022960"/>
    </source>
</evidence>
<dbReference type="Pfam" id="PF13480">
    <property type="entry name" value="Acetyltransf_6"/>
    <property type="match status" value="1"/>
</dbReference>
<keyword evidence="6" id="KW-0961">Cell wall biogenesis/degradation</keyword>